<dbReference type="Proteomes" id="UP000450012">
    <property type="component" value="Unassembled WGS sequence"/>
</dbReference>
<accession>A0A7X4GL56</accession>
<organism evidence="1 2">
    <name type="scientific">Duganella rivi</name>
    <dbReference type="NCBI Taxonomy" id="2666083"/>
    <lineage>
        <taxon>Bacteria</taxon>
        <taxon>Pseudomonadati</taxon>
        <taxon>Pseudomonadota</taxon>
        <taxon>Betaproteobacteria</taxon>
        <taxon>Burkholderiales</taxon>
        <taxon>Oxalobacteraceae</taxon>
        <taxon>Telluria group</taxon>
        <taxon>Duganella</taxon>
    </lineage>
</organism>
<sequence length="66" mass="7416">MTHITHPTVFNVDGVKFQVTALTQLTDQEAAKIVRRFIAGRKFTKKDIGKTIQVVTLFDQESIGLL</sequence>
<reference evidence="1 2" key="1">
    <citation type="submission" date="2019-12" db="EMBL/GenBank/DDBJ databases">
        <title>Novel species isolated from a subtropical stream in China.</title>
        <authorList>
            <person name="Lu H."/>
        </authorList>
    </citation>
    <scope>NUCLEOTIDE SEQUENCE [LARGE SCALE GENOMIC DNA]</scope>
    <source>
        <strain evidence="1 2">FT55W</strain>
    </source>
</reference>
<protein>
    <submittedName>
        <fullName evidence="1">Uncharacterized protein</fullName>
    </submittedName>
</protein>
<evidence type="ECO:0000313" key="1">
    <source>
        <dbReference type="EMBL" id="MYM65448.1"/>
    </source>
</evidence>
<dbReference type="AlphaFoldDB" id="A0A7X4GL56"/>
<comment type="caution">
    <text evidence="1">The sequence shown here is derived from an EMBL/GenBank/DDBJ whole genome shotgun (WGS) entry which is preliminary data.</text>
</comment>
<name>A0A7X4GL56_9BURK</name>
<proteinExistence type="predicted"/>
<gene>
    <name evidence="1" type="ORF">GTP45_01195</name>
</gene>
<dbReference type="RefSeq" id="WP_161012059.1">
    <property type="nucleotide sequence ID" value="NZ_WWCK01000001.1"/>
</dbReference>
<dbReference type="EMBL" id="WWCK01000001">
    <property type="protein sequence ID" value="MYM65448.1"/>
    <property type="molecule type" value="Genomic_DNA"/>
</dbReference>
<evidence type="ECO:0000313" key="2">
    <source>
        <dbReference type="Proteomes" id="UP000450012"/>
    </source>
</evidence>
<keyword evidence="2" id="KW-1185">Reference proteome</keyword>